<dbReference type="PANTHER" id="PTHR33406">
    <property type="entry name" value="MEMBRANE PROTEIN MJ1562-RELATED"/>
    <property type="match status" value="1"/>
</dbReference>
<feature type="domain" description="SSD" evidence="8">
    <location>
        <begin position="227"/>
        <end position="332"/>
    </location>
</feature>
<keyword evidence="6 7" id="KW-0472">Membrane</keyword>
<dbReference type="STRING" id="571913.VV02_14675"/>
<feature type="transmembrane region" description="Helical" evidence="7">
    <location>
        <begin position="645"/>
        <end position="668"/>
    </location>
</feature>
<evidence type="ECO:0000256" key="6">
    <source>
        <dbReference type="ARBA" id="ARBA00023136"/>
    </source>
</evidence>
<gene>
    <name evidence="9" type="ORF">VV02_14675</name>
</gene>
<feature type="transmembrane region" description="Helical" evidence="7">
    <location>
        <begin position="515"/>
        <end position="532"/>
    </location>
</feature>
<evidence type="ECO:0000313" key="9">
    <source>
        <dbReference type="EMBL" id="AKU16822.1"/>
    </source>
</evidence>
<keyword evidence="10" id="KW-1185">Reference proteome</keyword>
<dbReference type="SUPFAM" id="SSF82866">
    <property type="entry name" value="Multidrug efflux transporter AcrB transmembrane domain"/>
    <property type="match status" value="2"/>
</dbReference>
<organism evidence="9 10">
    <name type="scientific">Luteipulveratus mongoliensis</name>
    <dbReference type="NCBI Taxonomy" id="571913"/>
    <lineage>
        <taxon>Bacteria</taxon>
        <taxon>Bacillati</taxon>
        <taxon>Actinomycetota</taxon>
        <taxon>Actinomycetes</taxon>
        <taxon>Micrococcales</taxon>
        <taxon>Dermacoccaceae</taxon>
        <taxon>Luteipulveratus</taxon>
    </lineage>
</organism>
<keyword evidence="5 7" id="KW-1133">Transmembrane helix</keyword>
<sequence length="704" mass="74272">MSRPYAHFVCGRRTKWIVLAIWIVALAVLGPLAGKLADAQDNQASSWLPASAESTKAFNQLGGFIDRDSFQGIVVYERPGGITAADTAKAQADAAAFAKVKNVSGKVLGPVPSPDKKALQTLVPVHIDPKTGWNDLPDVADDIRGQATKGAGGLNVHLGGPVGLGADQAEAFSGLDTNLLFATLLVVIVILLLTYRSPTLWILPILCAAFALTTAQAFIYLLAEHAGLTVNGQSYGILTVLVIGAGTDYALLLVARYREELRKHEDRHEAMELAMHRSGPAIFASGSTVVLGMLCLMAAEMNSTKSLGPVLAIGVVFSLLAMLTLLPALLVIVGRWIFWPRRPSFGSVEPTESGFWAKVGHWIKPNPRRVWVGTAVILGICAIGLVKLDANGLTTEETFIKQQDSVSAAKVLDAHYATNAGDPVYVVVNSDKAAEVTNALKSKASLDPAGPPVVKGARTLLQTAVPGDPYSPQAFDKVEQIRQVVHGVSGADALVGGSSATTLDIHHANSRDNKVIIPLTLIVVMIILGLLLRAIVAPVLLIATVVLSFAAAMGLSALVFHYIFGFGGTDQSLPLFVFVFLVALGIDYNIFLMSRVREESRQHGTRRGSIIGLSATGAVITSAGLVLAATFAVLGTLPMVAFAEIGFAVALGVLLDTIVVRAILVTALNLDIGNRIWWPGSLSKVPDEAPVAEHLDVEPAPAAG</sequence>
<evidence type="ECO:0000256" key="2">
    <source>
        <dbReference type="ARBA" id="ARBA00010157"/>
    </source>
</evidence>
<evidence type="ECO:0000256" key="7">
    <source>
        <dbReference type="SAM" id="Phobius"/>
    </source>
</evidence>
<protein>
    <submittedName>
        <fullName evidence="9">Membrane protein</fullName>
    </submittedName>
</protein>
<keyword evidence="3" id="KW-1003">Cell membrane</keyword>
<proteinExistence type="inferred from homology"/>
<dbReference type="PANTHER" id="PTHR33406:SF6">
    <property type="entry name" value="MEMBRANE PROTEIN YDGH-RELATED"/>
    <property type="match status" value="1"/>
</dbReference>
<dbReference type="PATRIC" id="fig|571913.6.peg.2982"/>
<dbReference type="Proteomes" id="UP000066480">
    <property type="component" value="Chromosome"/>
</dbReference>
<feature type="transmembrane region" description="Helical" evidence="7">
    <location>
        <begin position="311"/>
        <end position="338"/>
    </location>
</feature>
<evidence type="ECO:0000256" key="1">
    <source>
        <dbReference type="ARBA" id="ARBA00004651"/>
    </source>
</evidence>
<evidence type="ECO:0000256" key="5">
    <source>
        <dbReference type="ARBA" id="ARBA00022989"/>
    </source>
</evidence>
<feature type="transmembrane region" description="Helical" evidence="7">
    <location>
        <begin position="539"/>
        <end position="563"/>
    </location>
</feature>
<reference evidence="9 10" key="1">
    <citation type="submission" date="2015-03" db="EMBL/GenBank/DDBJ databases">
        <title>Luteipulveratus halotolerans sp. nov., a novel actinobacterium (Dermacoccaceae) from Sarawak, Malaysia.</title>
        <authorList>
            <person name="Juboi H."/>
            <person name="Basik A."/>
            <person name="Shamsul S.S."/>
            <person name="Arnold P."/>
            <person name="Schmitt E.K."/>
            <person name="Sanglier J.-J."/>
            <person name="Yeo T."/>
        </authorList>
    </citation>
    <scope>NUCLEOTIDE SEQUENCE [LARGE SCALE GENOMIC DNA]</scope>
    <source>
        <strain evidence="9 10">MN07-A0370</strain>
    </source>
</reference>
<name>A0A0K1JJD4_9MICO</name>
<dbReference type="OrthoDB" id="2365435at2"/>
<keyword evidence="4 7" id="KW-0812">Transmembrane</keyword>
<feature type="transmembrane region" description="Helical" evidence="7">
    <location>
        <begin position="178"/>
        <end position="195"/>
    </location>
</feature>
<comment type="subcellular location">
    <subcellularLocation>
        <location evidence="1">Cell membrane</location>
        <topology evidence="1">Multi-pass membrane protein</topology>
    </subcellularLocation>
</comment>
<evidence type="ECO:0000256" key="4">
    <source>
        <dbReference type="ARBA" id="ARBA00022692"/>
    </source>
</evidence>
<feature type="transmembrane region" description="Helical" evidence="7">
    <location>
        <begin position="235"/>
        <end position="257"/>
    </location>
</feature>
<dbReference type="Gene3D" id="1.20.1640.10">
    <property type="entry name" value="Multidrug efflux transporter AcrB transmembrane domain"/>
    <property type="match status" value="2"/>
</dbReference>
<dbReference type="InterPro" id="IPR000731">
    <property type="entry name" value="SSD"/>
</dbReference>
<feature type="transmembrane region" description="Helical" evidence="7">
    <location>
        <begin position="370"/>
        <end position="388"/>
    </location>
</feature>
<dbReference type="GO" id="GO:0005886">
    <property type="term" value="C:plasma membrane"/>
    <property type="evidence" value="ECO:0007669"/>
    <property type="project" value="UniProtKB-SubCell"/>
</dbReference>
<feature type="transmembrane region" description="Helical" evidence="7">
    <location>
        <begin position="608"/>
        <end position="633"/>
    </location>
</feature>
<feature type="transmembrane region" description="Helical" evidence="7">
    <location>
        <begin position="575"/>
        <end position="596"/>
    </location>
</feature>
<dbReference type="EMBL" id="CP011112">
    <property type="protein sequence ID" value="AKU16822.1"/>
    <property type="molecule type" value="Genomic_DNA"/>
</dbReference>
<dbReference type="Pfam" id="PF03176">
    <property type="entry name" value="MMPL"/>
    <property type="match status" value="2"/>
</dbReference>
<evidence type="ECO:0000259" key="8">
    <source>
        <dbReference type="PROSITE" id="PS50156"/>
    </source>
</evidence>
<evidence type="ECO:0000313" key="10">
    <source>
        <dbReference type="Proteomes" id="UP000066480"/>
    </source>
</evidence>
<dbReference type="InterPro" id="IPR050545">
    <property type="entry name" value="Mycobact_MmpL"/>
</dbReference>
<accession>A0A0K1JJD4</accession>
<dbReference type="PROSITE" id="PS50156">
    <property type="entry name" value="SSD"/>
    <property type="match status" value="2"/>
</dbReference>
<evidence type="ECO:0000256" key="3">
    <source>
        <dbReference type="ARBA" id="ARBA00022475"/>
    </source>
</evidence>
<dbReference type="KEGG" id="lmoi:VV02_14675"/>
<dbReference type="AlphaFoldDB" id="A0A0K1JJD4"/>
<comment type="similarity">
    <text evidence="2">Belongs to the resistance-nodulation-cell division (RND) (TC 2.A.6) family. MmpL subfamily.</text>
</comment>
<feature type="domain" description="SSD" evidence="8">
    <location>
        <begin position="542"/>
        <end position="670"/>
    </location>
</feature>
<dbReference type="InterPro" id="IPR004869">
    <property type="entry name" value="MMPL_dom"/>
</dbReference>
<feature type="transmembrane region" description="Helical" evidence="7">
    <location>
        <begin position="202"/>
        <end position="223"/>
    </location>
</feature>
<feature type="transmembrane region" description="Helical" evidence="7">
    <location>
        <begin position="278"/>
        <end position="299"/>
    </location>
</feature>